<reference evidence="1 2" key="1">
    <citation type="journal article" date="2013" name="BMC Genomics">
        <title>Reconstruction of the lipid metabolism for the microalga Monoraphidium neglectum from its genome sequence reveals characteristics suitable for biofuel production.</title>
        <authorList>
            <person name="Bogen C."/>
            <person name="Al-Dilaimi A."/>
            <person name="Albersmeier A."/>
            <person name="Wichmann J."/>
            <person name="Grundmann M."/>
            <person name="Rupp O."/>
            <person name="Lauersen K.J."/>
            <person name="Blifernez-Klassen O."/>
            <person name="Kalinowski J."/>
            <person name="Goesmann A."/>
            <person name="Mussgnug J.H."/>
            <person name="Kruse O."/>
        </authorList>
    </citation>
    <scope>NUCLEOTIDE SEQUENCE [LARGE SCALE GENOMIC DNA]</scope>
    <source>
        <strain evidence="1 2">SAG 48.87</strain>
    </source>
</reference>
<dbReference type="EMBL" id="KK102705">
    <property type="protein sequence ID" value="KIY97108.1"/>
    <property type="molecule type" value="Genomic_DNA"/>
</dbReference>
<dbReference type="Proteomes" id="UP000054498">
    <property type="component" value="Unassembled WGS sequence"/>
</dbReference>
<name>A0A0D2KN60_9CHLO</name>
<keyword evidence="2" id="KW-1185">Reference proteome</keyword>
<evidence type="ECO:0000313" key="2">
    <source>
        <dbReference type="Proteomes" id="UP000054498"/>
    </source>
</evidence>
<protein>
    <submittedName>
        <fullName evidence="1">Uncharacterized protein</fullName>
    </submittedName>
</protein>
<dbReference type="GeneID" id="25728059"/>
<dbReference type="AlphaFoldDB" id="A0A0D2KN60"/>
<accession>A0A0D2KN60</accession>
<dbReference type="RefSeq" id="XP_013896128.1">
    <property type="nucleotide sequence ID" value="XM_014040674.1"/>
</dbReference>
<gene>
    <name evidence="1" type="ORF">MNEG_10855</name>
</gene>
<dbReference type="STRING" id="145388.A0A0D2KN60"/>
<dbReference type="KEGG" id="mng:MNEG_10855"/>
<evidence type="ECO:0000313" key="1">
    <source>
        <dbReference type="EMBL" id="KIY97108.1"/>
    </source>
</evidence>
<organism evidence="1 2">
    <name type="scientific">Monoraphidium neglectum</name>
    <dbReference type="NCBI Taxonomy" id="145388"/>
    <lineage>
        <taxon>Eukaryota</taxon>
        <taxon>Viridiplantae</taxon>
        <taxon>Chlorophyta</taxon>
        <taxon>core chlorophytes</taxon>
        <taxon>Chlorophyceae</taxon>
        <taxon>CS clade</taxon>
        <taxon>Sphaeropleales</taxon>
        <taxon>Selenastraceae</taxon>
        <taxon>Monoraphidium</taxon>
    </lineage>
</organism>
<feature type="non-terminal residue" evidence="1">
    <location>
        <position position="1"/>
    </location>
</feature>
<proteinExistence type="predicted"/>
<sequence>QAGLDPVFGDYMRAFMASPAAAAADGRVFLRRQARRAGDPDAGPGALGGVAISNGLECKISCSNSKVSYVLDTEDVMLRRRRGAAGGAAGAAADGRRRERYGAWLAAREAVLRPGFGAHAATLPEVMAE</sequence>